<gene>
    <name evidence="1" type="ORF">PXH66_10965</name>
</gene>
<dbReference type="SUPFAM" id="SSF53335">
    <property type="entry name" value="S-adenosyl-L-methionine-dependent methyltransferases"/>
    <property type="match status" value="1"/>
</dbReference>
<dbReference type="AlphaFoldDB" id="A0AAF0CSR9"/>
<evidence type="ECO:0000313" key="1">
    <source>
        <dbReference type="EMBL" id="WED67369.1"/>
    </source>
</evidence>
<keyword evidence="2" id="KW-1185">Reference proteome</keyword>
<dbReference type="GO" id="GO:0032259">
    <property type="term" value="P:methylation"/>
    <property type="evidence" value="ECO:0007669"/>
    <property type="project" value="UniProtKB-KW"/>
</dbReference>
<organism evidence="1 2">
    <name type="scientific">Synoicihabitans lomoniglobus</name>
    <dbReference type="NCBI Taxonomy" id="2909285"/>
    <lineage>
        <taxon>Bacteria</taxon>
        <taxon>Pseudomonadati</taxon>
        <taxon>Verrucomicrobiota</taxon>
        <taxon>Opitutia</taxon>
        <taxon>Opitutales</taxon>
        <taxon>Opitutaceae</taxon>
        <taxon>Synoicihabitans</taxon>
    </lineage>
</organism>
<dbReference type="Proteomes" id="UP001218638">
    <property type="component" value="Chromosome"/>
</dbReference>
<dbReference type="Pfam" id="PF13489">
    <property type="entry name" value="Methyltransf_23"/>
    <property type="match status" value="1"/>
</dbReference>
<accession>A0AAF0CSR9</accession>
<dbReference type="Gene3D" id="3.40.50.150">
    <property type="entry name" value="Vaccinia Virus protein VP39"/>
    <property type="match status" value="1"/>
</dbReference>
<dbReference type="RefSeq" id="WP_330931523.1">
    <property type="nucleotide sequence ID" value="NZ_CP119075.1"/>
</dbReference>
<dbReference type="EMBL" id="CP119075">
    <property type="protein sequence ID" value="WED67369.1"/>
    <property type="molecule type" value="Genomic_DNA"/>
</dbReference>
<dbReference type="CDD" id="cd02440">
    <property type="entry name" value="AdoMet_MTases"/>
    <property type="match status" value="1"/>
</dbReference>
<dbReference type="InterPro" id="IPR029063">
    <property type="entry name" value="SAM-dependent_MTases_sf"/>
</dbReference>
<reference evidence="1" key="1">
    <citation type="submission" date="2023-03" db="EMBL/GenBank/DDBJ databases">
        <title>Lomoglobus Profundus gen. nov., sp. nov., a novel member of the phylum Verrucomicrobia, isolated from deep-marine sediment of South China Sea.</title>
        <authorList>
            <person name="Ahmad T."/>
            <person name="Ishaq S.E."/>
            <person name="Wang F."/>
        </authorList>
    </citation>
    <scope>NUCLEOTIDE SEQUENCE</scope>
    <source>
        <strain evidence="1">LMO-M01</strain>
    </source>
</reference>
<dbReference type="GO" id="GO:0008168">
    <property type="term" value="F:methyltransferase activity"/>
    <property type="evidence" value="ECO:0007669"/>
    <property type="project" value="UniProtKB-KW"/>
</dbReference>
<evidence type="ECO:0000313" key="2">
    <source>
        <dbReference type="Proteomes" id="UP001218638"/>
    </source>
</evidence>
<keyword evidence="1" id="KW-0489">Methyltransferase</keyword>
<dbReference type="PANTHER" id="PTHR43861:SF6">
    <property type="entry name" value="METHYLTRANSFERASE TYPE 11"/>
    <property type="match status" value="1"/>
</dbReference>
<name>A0AAF0CSR9_9BACT</name>
<dbReference type="KEGG" id="slom:PXH66_10965"/>
<protein>
    <submittedName>
        <fullName evidence="1">Class I SAM-dependent methyltransferase</fullName>
    </submittedName>
</protein>
<proteinExistence type="predicted"/>
<sequence>MAQLNKSPSINNPDLFDDTQCPVCNGLKFTVLKEATYTSGINEDNLLKLYSASSHSGLLDQVVKCKSCDSVYLNPRPKQDIIIKSYQDAIDPVFVEQNDARIATFRRSLENLERRHGFSASSHPKILDVGCAGGAFLRAASDRGYEAIGIEPSRWMVDHARNKLGVDARQGILTANSFQNNSFDIVSLWDVLEHLPEPSMTLDDIAQMLKPGGFLIVNYPDIGSLAARVLGGRWPFWLSVHLTYYTRQTIRKQLNQCGFDVVSIKPYFQSLKLGYALERASVIFKPFSILGSLVNLCRFQSVPIRYNMGQTLVLARKRA</sequence>
<dbReference type="PANTHER" id="PTHR43861">
    <property type="entry name" value="TRANS-ACONITATE 2-METHYLTRANSFERASE-RELATED"/>
    <property type="match status" value="1"/>
</dbReference>
<keyword evidence="1" id="KW-0808">Transferase</keyword>